<dbReference type="SUPFAM" id="SSF46785">
    <property type="entry name" value="Winged helix' DNA-binding domain"/>
    <property type="match status" value="1"/>
</dbReference>
<dbReference type="Gene3D" id="3.30.450.40">
    <property type="match status" value="1"/>
</dbReference>
<dbReference type="InterPro" id="IPR036388">
    <property type="entry name" value="WH-like_DNA-bd_sf"/>
</dbReference>
<proteinExistence type="predicted"/>
<evidence type="ECO:0000313" key="7">
    <source>
        <dbReference type="EMBL" id="MDY5154777.1"/>
    </source>
</evidence>
<evidence type="ECO:0000313" key="9">
    <source>
        <dbReference type="Proteomes" id="UP001281731"/>
    </source>
</evidence>
<dbReference type="InterPro" id="IPR036390">
    <property type="entry name" value="WH_DNA-bd_sf"/>
</dbReference>
<dbReference type="PROSITE" id="PS51078">
    <property type="entry name" value="ICLR_ED"/>
    <property type="match status" value="1"/>
</dbReference>
<evidence type="ECO:0000259" key="5">
    <source>
        <dbReference type="PROSITE" id="PS51078"/>
    </source>
</evidence>
<dbReference type="EMBL" id="JAWNGC010000003">
    <property type="protein sequence ID" value="MDY5154777.1"/>
    <property type="molecule type" value="Genomic_DNA"/>
</dbReference>
<evidence type="ECO:0000256" key="2">
    <source>
        <dbReference type="ARBA" id="ARBA00023125"/>
    </source>
</evidence>
<name>A0AAW9HM10_9ACTO</name>
<dbReference type="InterPro" id="IPR014757">
    <property type="entry name" value="Tscrpt_reg_IclR_C"/>
</dbReference>
<dbReference type="SMART" id="SM00346">
    <property type="entry name" value="HTH_ICLR"/>
    <property type="match status" value="1"/>
</dbReference>
<gene>
    <name evidence="7" type="ORF">R6G80_03435</name>
    <name evidence="6" type="ORF">R6G86_01740</name>
</gene>
<reference evidence="7 8" key="1">
    <citation type="submission" date="2023-10" db="EMBL/GenBank/DDBJ databases">
        <title>Whole Genome based description of the genera Actinobaculum and Actinotignum reveals a complex phylogenetic relationship within the species included in the genus Actinotignum.</title>
        <authorList>
            <person name="Jensen C.S."/>
            <person name="Dargis R."/>
            <person name="Kemp M."/>
            <person name="Christensen J.J."/>
        </authorList>
    </citation>
    <scope>NUCLEOTIDE SEQUENCE</scope>
    <source>
        <strain evidence="7">SLA_B511</strain>
        <strain evidence="6 8">SLA_B974</strain>
    </source>
</reference>
<dbReference type="RefSeq" id="WP_022866634.1">
    <property type="nucleotide sequence ID" value="NZ_CAMYCL010000007.1"/>
</dbReference>
<organism evidence="7 9">
    <name type="scientific">Actinotignum urinale</name>
    <dbReference type="NCBI Taxonomy" id="190146"/>
    <lineage>
        <taxon>Bacteria</taxon>
        <taxon>Bacillati</taxon>
        <taxon>Actinomycetota</taxon>
        <taxon>Actinomycetes</taxon>
        <taxon>Actinomycetales</taxon>
        <taxon>Actinomycetaceae</taxon>
        <taxon>Actinotignum</taxon>
    </lineage>
</organism>
<dbReference type="GO" id="GO:0045892">
    <property type="term" value="P:negative regulation of DNA-templated transcription"/>
    <property type="evidence" value="ECO:0007669"/>
    <property type="project" value="TreeGrafter"/>
</dbReference>
<comment type="caution">
    <text evidence="7">The sequence shown here is derived from an EMBL/GenBank/DDBJ whole genome shotgun (WGS) entry which is preliminary data.</text>
</comment>
<evidence type="ECO:0000259" key="4">
    <source>
        <dbReference type="PROSITE" id="PS51077"/>
    </source>
</evidence>
<keyword evidence="1" id="KW-0805">Transcription regulation</keyword>
<evidence type="ECO:0000256" key="1">
    <source>
        <dbReference type="ARBA" id="ARBA00023015"/>
    </source>
</evidence>
<dbReference type="Pfam" id="PF09339">
    <property type="entry name" value="HTH_IclR"/>
    <property type="match status" value="1"/>
</dbReference>
<dbReference type="GO" id="GO:0003700">
    <property type="term" value="F:DNA-binding transcription factor activity"/>
    <property type="evidence" value="ECO:0007669"/>
    <property type="project" value="TreeGrafter"/>
</dbReference>
<dbReference type="AlphaFoldDB" id="A0AAW9HM10"/>
<dbReference type="PANTHER" id="PTHR30136">
    <property type="entry name" value="HELIX-TURN-HELIX TRANSCRIPTIONAL REGULATOR, ICLR FAMILY"/>
    <property type="match status" value="1"/>
</dbReference>
<dbReference type="EMBL" id="JAWNGA010000002">
    <property type="protein sequence ID" value="MDY5132468.1"/>
    <property type="molecule type" value="Genomic_DNA"/>
</dbReference>
<keyword evidence="3" id="KW-0804">Transcription</keyword>
<protein>
    <submittedName>
        <fullName evidence="7">IclR family transcriptional regulator</fullName>
    </submittedName>
</protein>
<dbReference type="SUPFAM" id="SSF55781">
    <property type="entry name" value="GAF domain-like"/>
    <property type="match status" value="1"/>
</dbReference>
<dbReference type="PANTHER" id="PTHR30136:SF24">
    <property type="entry name" value="HTH-TYPE TRANSCRIPTIONAL REPRESSOR ALLR"/>
    <property type="match status" value="1"/>
</dbReference>
<dbReference type="PROSITE" id="PS51077">
    <property type="entry name" value="HTH_ICLR"/>
    <property type="match status" value="1"/>
</dbReference>
<dbReference type="InterPro" id="IPR005471">
    <property type="entry name" value="Tscrpt_reg_IclR_N"/>
</dbReference>
<keyword evidence="2" id="KW-0238">DNA-binding</keyword>
<feature type="domain" description="HTH iclR-type" evidence="4">
    <location>
        <begin position="12"/>
        <end position="70"/>
    </location>
</feature>
<keyword evidence="8" id="KW-1185">Reference proteome</keyword>
<dbReference type="Pfam" id="PF01614">
    <property type="entry name" value="IclR_C"/>
    <property type="match status" value="1"/>
</dbReference>
<feature type="domain" description="IclR-ED" evidence="5">
    <location>
        <begin position="71"/>
        <end position="254"/>
    </location>
</feature>
<dbReference type="InterPro" id="IPR029016">
    <property type="entry name" value="GAF-like_dom_sf"/>
</dbReference>
<sequence length="258" mass="28506">MQDKRVSSKKKLTATDKTLVVLQEAVDNPRFTDIVNSTGLPKSSVHRILQCLVEYGYLSVSNVGMYYPGATLYSLASKAFERVDIASFSKPFMEELATATNCQVHLGALNWKEVIYIAVRETDLPYRIASRVGDIMPLHCTSMGKAMLAYSADNVVESYINDPGLNPKTPHTITSATQLREELDRIREYGYSVDNEENVPGIVCVAAPIINHLGRAEHGVSITALAMDKTLEELKKYAPLVIDCASKISAQFGVERED</sequence>
<evidence type="ECO:0000313" key="8">
    <source>
        <dbReference type="Proteomes" id="UP001275049"/>
    </source>
</evidence>
<evidence type="ECO:0000256" key="3">
    <source>
        <dbReference type="ARBA" id="ARBA00023163"/>
    </source>
</evidence>
<evidence type="ECO:0000313" key="6">
    <source>
        <dbReference type="EMBL" id="MDY5132468.1"/>
    </source>
</evidence>
<dbReference type="InterPro" id="IPR050707">
    <property type="entry name" value="HTH_MetabolicPath_Reg"/>
</dbReference>
<dbReference type="GO" id="GO:0003677">
    <property type="term" value="F:DNA binding"/>
    <property type="evidence" value="ECO:0007669"/>
    <property type="project" value="UniProtKB-KW"/>
</dbReference>
<dbReference type="Proteomes" id="UP001281731">
    <property type="component" value="Unassembled WGS sequence"/>
</dbReference>
<accession>A0AAW9HM10</accession>
<dbReference type="Gene3D" id="1.10.10.10">
    <property type="entry name" value="Winged helix-like DNA-binding domain superfamily/Winged helix DNA-binding domain"/>
    <property type="match status" value="1"/>
</dbReference>
<dbReference type="Proteomes" id="UP001275049">
    <property type="component" value="Unassembled WGS sequence"/>
</dbReference>